<dbReference type="EMBL" id="BAAAZO010000009">
    <property type="protein sequence ID" value="GAA3625607.1"/>
    <property type="molecule type" value="Genomic_DNA"/>
</dbReference>
<dbReference type="SUPFAM" id="SSF101478">
    <property type="entry name" value="ADP-ribosylglycohydrolase"/>
    <property type="match status" value="1"/>
</dbReference>
<feature type="region of interest" description="Disordered" evidence="1">
    <location>
        <begin position="110"/>
        <end position="130"/>
    </location>
</feature>
<dbReference type="InterPro" id="IPR005502">
    <property type="entry name" value="Ribosyl_crysJ1"/>
</dbReference>
<name>A0ABP7A5W6_9ACTN</name>
<dbReference type="Proteomes" id="UP001501074">
    <property type="component" value="Unassembled WGS sequence"/>
</dbReference>
<organism evidence="2 3">
    <name type="scientific">Kineosporia mesophila</name>
    <dbReference type="NCBI Taxonomy" id="566012"/>
    <lineage>
        <taxon>Bacteria</taxon>
        <taxon>Bacillati</taxon>
        <taxon>Actinomycetota</taxon>
        <taxon>Actinomycetes</taxon>
        <taxon>Kineosporiales</taxon>
        <taxon>Kineosporiaceae</taxon>
        <taxon>Kineosporia</taxon>
    </lineage>
</organism>
<dbReference type="Pfam" id="PF03747">
    <property type="entry name" value="ADP_ribosyl_GH"/>
    <property type="match status" value="1"/>
</dbReference>
<gene>
    <name evidence="2" type="ORF">GCM10022223_48470</name>
</gene>
<feature type="region of interest" description="Disordered" evidence="1">
    <location>
        <begin position="323"/>
        <end position="344"/>
    </location>
</feature>
<evidence type="ECO:0000313" key="2">
    <source>
        <dbReference type="EMBL" id="GAA3625607.1"/>
    </source>
</evidence>
<evidence type="ECO:0000313" key="3">
    <source>
        <dbReference type="Proteomes" id="UP001501074"/>
    </source>
</evidence>
<accession>A0ABP7A5W6</accession>
<sequence>MTNALEPHPLVWESRVRGSLLGLALGESLAFDRLESDPLPAGTCTQLAAFTVEGTIRAAMRSLHRGICHPPSVLWSAYGRWGQLQGVLERDAPPDGWLAQVSQLGRRAGDAPATVSALQGNRPGSPDAPAGGSLGWHALVRGLPFAALSAQAHWSDVLMASECAALTHGHPRSWTTAAAGVRLLNRLLAAGTGDDDLPALVTDALPGLDEEVAAGLRTALWAAGTRPGQREVLFSLAPSAGAPSVLMGGIYAAASFPGPENIDQALKFAATARAGQGVSAMTGAVLGSLYGVEVWPVPMLVRHELVWALDTLARDLVRQLNANPGGSSVSAPDDPNWATRYPGW</sequence>
<keyword evidence="3" id="KW-1185">Reference proteome</keyword>
<protein>
    <submittedName>
        <fullName evidence="2">ADP-ribosylglycohydrolase family protein</fullName>
    </submittedName>
</protein>
<comment type="caution">
    <text evidence="2">The sequence shown here is derived from an EMBL/GenBank/DDBJ whole genome shotgun (WGS) entry which is preliminary data.</text>
</comment>
<dbReference type="InterPro" id="IPR036705">
    <property type="entry name" value="Ribosyl_crysJ1_sf"/>
</dbReference>
<reference evidence="3" key="1">
    <citation type="journal article" date="2019" name="Int. J. Syst. Evol. Microbiol.">
        <title>The Global Catalogue of Microorganisms (GCM) 10K type strain sequencing project: providing services to taxonomists for standard genome sequencing and annotation.</title>
        <authorList>
            <consortium name="The Broad Institute Genomics Platform"/>
            <consortium name="The Broad Institute Genome Sequencing Center for Infectious Disease"/>
            <person name="Wu L."/>
            <person name="Ma J."/>
        </authorList>
    </citation>
    <scope>NUCLEOTIDE SEQUENCE [LARGE SCALE GENOMIC DNA]</scope>
    <source>
        <strain evidence="3">JCM 16902</strain>
    </source>
</reference>
<proteinExistence type="predicted"/>
<dbReference type="RefSeq" id="WP_231484686.1">
    <property type="nucleotide sequence ID" value="NZ_BAAAZO010000009.1"/>
</dbReference>
<dbReference type="Gene3D" id="1.10.4080.10">
    <property type="entry name" value="ADP-ribosylation/Crystallin J1"/>
    <property type="match status" value="1"/>
</dbReference>
<evidence type="ECO:0000256" key="1">
    <source>
        <dbReference type="SAM" id="MobiDB-lite"/>
    </source>
</evidence>